<dbReference type="Gene3D" id="1.10.8.60">
    <property type="match status" value="1"/>
</dbReference>
<dbReference type="Gene3D" id="3.40.50.300">
    <property type="entry name" value="P-loop containing nucleotide triphosphate hydrolases"/>
    <property type="match status" value="1"/>
</dbReference>
<dbReference type="GO" id="GO:0016887">
    <property type="term" value="F:ATP hydrolysis activity"/>
    <property type="evidence" value="ECO:0007669"/>
    <property type="project" value="InterPro"/>
</dbReference>
<comment type="similarity">
    <text evidence="5">In the C-terminal section; belongs to the peptidase M41 family.</text>
</comment>
<evidence type="ECO:0000256" key="20">
    <source>
        <dbReference type="ARBA" id="ARBA00035224"/>
    </source>
</evidence>
<keyword evidence="14" id="KW-0809">Transit peptide</keyword>
<keyword evidence="15" id="KW-0689">Ribosomal protein</keyword>
<dbReference type="Pfam" id="PF06480">
    <property type="entry name" value="FtsH_ext"/>
    <property type="match status" value="1"/>
</dbReference>
<evidence type="ECO:0000256" key="11">
    <source>
        <dbReference type="ARBA" id="ARBA00022801"/>
    </source>
</evidence>
<dbReference type="FunFam" id="3.40.50.300:FF:000277">
    <property type="entry name" value="ATP-dependent zinc metalloprotease FtsH"/>
    <property type="match status" value="1"/>
</dbReference>
<dbReference type="Pfam" id="PF00004">
    <property type="entry name" value="AAA"/>
    <property type="match status" value="1"/>
</dbReference>
<dbReference type="InterPro" id="IPR001141">
    <property type="entry name" value="Ribosomal_eL27"/>
</dbReference>
<evidence type="ECO:0000256" key="3">
    <source>
        <dbReference type="ARBA" id="ARBA00004173"/>
    </source>
</evidence>
<keyword evidence="10" id="KW-0547">Nucleotide-binding</keyword>
<evidence type="ECO:0000256" key="5">
    <source>
        <dbReference type="ARBA" id="ARBA00010044"/>
    </source>
</evidence>
<evidence type="ECO:0000256" key="6">
    <source>
        <dbReference type="ARBA" id="ARBA00010550"/>
    </source>
</evidence>
<dbReference type="InterPro" id="IPR003593">
    <property type="entry name" value="AAA+_ATPase"/>
</dbReference>
<dbReference type="InterPro" id="IPR037219">
    <property type="entry name" value="Peptidase_M41-like"/>
</dbReference>
<dbReference type="SMART" id="SM00382">
    <property type="entry name" value="AAA"/>
    <property type="match status" value="1"/>
</dbReference>
<keyword evidence="16 23" id="KW-1133">Transmembrane helix</keyword>
<dbReference type="EMBL" id="CAJOBF010001811">
    <property type="protein sequence ID" value="CAF3985695.1"/>
    <property type="molecule type" value="Genomic_DNA"/>
</dbReference>
<evidence type="ECO:0000256" key="1">
    <source>
        <dbReference type="ARBA" id="ARBA00001947"/>
    </source>
</evidence>
<keyword evidence="19" id="KW-0687">Ribonucleoprotein</keyword>
<comment type="caution">
    <text evidence="25">The sequence shown here is derived from an EMBL/GenBank/DDBJ whole genome shotgun (WGS) entry which is preliminary data.</text>
</comment>
<dbReference type="GO" id="GO:0004176">
    <property type="term" value="F:ATP-dependent peptidase activity"/>
    <property type="evidence" value="ECO:0007669"/>
    <property type="project" value="InterPro"/>
</dbReference>
<dbReference type="Pfam" id="PF01777">
    <property type="entry name" value="Ribosomal_L27e"/>
    <property type="match status" value="1"/>
</dbReference>
<dbReference type="Gene3D" id="1.20.58.760">
    <property type="entry name" value="Peptidase M41"/>
    <property type="match status" value="1"/>
</dbReference>
<feature type="compositionally biased region" description="Polar residues" evidence="22">
    <location>
        <begin position="951"/>
        <end position="961"/>
    </location>
</feature>
<dbReference type="GO" id="GO:0034982">
    <property type="term" value="P:mitochondrial protein processing"/>
    <property type="evidence" value="ECO:0007669"/>
    <property type="project" value="TreeGrafter"/>
</dbReference>
<evidence type="ECO:0000313" key="25">
    <source>
        <dbReference type="EMBL" id="CAF3880109.1"/>
    </source>
</evidence>
<evidence type="ECO:0000256" key="9">
    <source>
        <dbReference type="ARBA" id="ARBA00022723"/>
    </source>
</evidence>
<feature type="compositionally biased region" description="Low complexity" evidence="22">
    <location>
        <begin position="923"/>
        <end position="938"/>
    </location>
</feature>
<gene>
    <name evidence="25" type="ORF">OVN521_LOCUS8414</name>
    <name evidence="26" type="ORF">UXM345_LOCUS15307</name>
</gene>
<dbReference type="InterPro" id="IPR050928">
    <property type="entry name" value="ATP-dep_Zn_Metalloprotease"/>
</dbReference>
<dbReference type="Pfam" id="PF17862">
    <property type="entry name" value="AAA_lid_3"/>
    <property type="match status" value="1"/>
</dbReference>
<evidence type="ECO:0000256" key="21">
    <source>
        <dbReference type="ARBA" id="ARBA00035329"/>
    </source>
</evidence>
<keyword evidence="8 23" id="KW-0812">Transmembrane</keyword>
<evidence type="ECO:0000313" key="27">
    <source>
        <dbReference type="Proteomes" id="UP000663866"/>
    </source>
</evidence>
<proteinExistence type="inferred from homology"/>
<organism evidence="25 27">
    <name type="scientific">Rotaria magnacalcarata</name>
    <dbReference type="NCBI Taxonomy" id="392030"/>
    <lineage>
        <taxon>Eukaryota</taxon>
        <taxon>Metazoa</taxon>
        <taxon>Spiralia</taxon>
        <taxon>Gnathifera</taxon>
        <taxon>Rotifera</taxon>
        <taxon>Eurotatoria</taxon>
        <taxon>Bdelloidea</taxon>
        <taxon>Philodinida</taxon>
        <taxon>Philodinidae</taxon>
        <taxon>Rotaria</taxon>
    </lineage>
</organism>
<dbReference type="FunFam" id="2.30.30.770:FF:000001">
    <property type="entry name" value="60S ribosomal protein L27"/>
    <property type="match status" value="1"/>
</dbReference>
<dbReference type="Pfam" id="PF01434">
    <property type="entry name" value="Peptidase_M41"/>
    <property type="match status" value="1"/>
</dbReference>
<feature type="region of interest" description="Disordered" evidence="22">
    <location>
        <begin position="923"/>
        <end position="961"/>
    </location>
</feature>
<dbReference type="InterPro" id="IPR027417">
    <property type="entry name" value="P-loop_NTPase"/>
</dbReference>
<feature type="compositionally biased region" description="Low complexity" evidence="22">
    <location>
        <begin position="231"/>
        <end position="241"/>
    </location>
</feature>
<evidence type="ECO:0000256" key="18">
    <source>
        <dbReference type="ARBA" id="ARBA00023136"/>
    </source>
</evidence>
<dbReference type="InterPro" id="IPR008991">
    <property type="entry name" value="Translation_prot_SH3-like_sf"/>
</dbReference>
<evidence type="ECO:0000256" key="22">
    <source>
        <dbReference type="SAM" id="MobiDB-lite"/>
    </source>
</evidence>
<dbReference type="Proteomes" id="UP000663842">
    <property type="component" value="Unassembled WGS sequence"/>
</dbReference>
<dbReference type="NCBIfam" id="TIGR01241">
    <property type="entry name" value="FtsH_fam"/>
    <property type="match status" value="1"/>
</dbReference>
<feature type="region of interest" description="Disordered" evidence="22">
    <location>
        <begin position="213"/>
        <end position="256"/>
    </location>
</feature>
<evidence type="ECO:0000256" key="19">
    <source>
        <dbReference type="ARBA" id="ARBA00023274"/>
    </source>
</evidence>
<evidence type="ECO:0000256" key="10">
    <source>
        <dbReference type="ARBA" id="ARBA00022741"/>
    </source>
</evidence>
<feature type="domain" description="AAA+ ATPase" evidence="24">
    <location>
        <begin position="492"/>
        <end position="634"/>
    </location>
</feature>
<keyword evidence="18 23" id="KW-0472">Membrane</keyword>
<evidence type="ECO:0000256" key="14">
    <source>
        <dbReference type="ARBA" id="ARBA00022946"/>
    </source>
</evidence>
<dbReference type="GO" id="GO:0004222">
    <property type="term" value="F:metalloendopeptidase activity"/>
    <property type="evidence" value="ECO:0007669"/>
    <property type="project" value="InterPro"/>
</dbReference>
<dbReference type="InterPro" id="IPR041569">
    <property type="entry name" value="AAA_lid_3"/>
</dbReference>
<dbReference type="GO" id="GO:0005524">
    <property type="term" value="F:ATP binding"/>
    <property type="evidence" value="ECO:0007669"/>
    <property type="project" value="UniProtKB-KW"/>
</dbReference>
<dbReference type="Gene3D" id="2.30.30.770">
    <property type="match status" value="1"/>
</dbReference>
<evidence type="ECO:0000313" key="26">
    <source>
        <dbReference type="EMBL" id="CAF3985695.1"/>
    </source>
</evidence>
<protein>
    <recommendedName>
        <fullName evidence="20">Large ribosomal subunit protein eL27</fullName>
    </recommendedName>
    <alternativeName>
        <fullName evidence="21">60S ribosomal protein L27</fullName>
    </alternativeName>
</protein>
<reference evidence="25" key="1">
    <citation type="submission" date="2021-02" db="EMBL/GenBank/DDBJ databases">
        <authorList>
            <person name="Nowell W R."/>
        </authorList>
    </citation>
    <scope>NUCLEOTIDE SEQUENCE</scope>
</reference>
<comment type="cofactor">
    <cofactor evidence="1">
        <name>Zn(2+)</name>
        <dbReference type="ChEBI" id="CHEBI:29105"/>
    </cofactor>
</comment>
<comment type="similarity">
    <text evidence="4">Belongs to the eukaryotic ribosomal protein eL27 family.</text>
</comment>
<dbReference type="GO" id="GO:0006412">
    <property type="term" value="P:translation"/>
    <property type="evidence" value="ECO:0007669"/>
    <property type="project" value="InterPro"/>
</dbReference>
<evidence type="ECO:0000259" key="24">
    <source>
        <dbReference type="SMART" id="SM00382"/>
    </source>
</evidence>
<feature type="transmembrane region" description="Helical" evidence="23">
    <location>
        <begin position="256"/>
        <end position="274"/>
    </location>
</feature>
<dbReference type="Proteomes" id="UP000663866">
    <property type="component" value="Unassembled WGS sequence"/>
</dbReference>
<keyword evidence="17" id="KW-0482">Metalloprotease</keyword>
<dbReference type="CDD" id="cd06090">
    <property type="entry name" value="KOW_RPL27"/>
    <property type="match status" value="1"/>
</dbReference>
<dbReference type="InterPro" id="IPR038655">
    <property type="entry name" value="Ribosomal_eL27_sf"/>
</dbReference>
<dbReference type="HAMAP" id="MF_01458">
    <property type="entry name" value="FtsH"/>
    <property type="match status" value="1"/>
</dbReference>
<keyword evidence="11" id="KW-0378">Hydrolase</keyword>
<evidence type="ECO:0000256" key="13">
    <source>
        <dbReference type="ARBA" id="ARBA00022840"/>
    </source>
</evidence>
<comment type="similarity">
    <text evidence="6">In the N-terminal section; belongs to the AAA ATPase family.</text>
</comment>
<keyword evidence="9" id="KW-0479">Metal-binding</keyword>
<dbReference type="InterPro" id="IPR041991">
    <property type="entry name" value="Ribosomal_eL27_KOW"/>
</dbReference>
<dbReference type="GO" id="GO:0008270">
    <property type="term" value="F:zinc ion binding"/>
    <property type="evidence" value="ECO:0007669"/>
    <property type="project" value="InterPro"/>
</dbReference>
<sequence length="961" mass="108751">MKTQKVVIVLAGRYAGRKAVVIKPYDEGSNERGYGHALIAGIGRYPRKVTKKMGKKKQARRNKIKTFVKVVNYNHLMATRYTVDINFEKSLINKEVFRDAGLRRKALRDVKDKFEERYLSIMNLSSRLNCIKQFQLKRLSHIIDHSLLYTTSAAYQHQQRQPILQLNTSNIQPTSRLIKNLIENNRPFQKWFNSILRSFSMTQKEFLMMSSIKSDPRNFPPEPGSGRNALSDNESSSTSNDDPNKEQQPPTGPPPINPRIIFTIFLISMILTFFTSSRDKQNGANGLSQGYISWNEFVQDMLSKGEVEEVVIHIEEELAYVKLHPQPVVKGRKLFDRDTFVMKISNVDKFEEKLRKVEADLNIDPTSRILVSYTRNSKLGAVKTKCSQWKGSLNEIFEYVCLLSQWPMVIFFLSTLVLIFAFLKSRVKMNFANPMDMMTKAKFTMVDPHIKVTIPKITFRDVAGMKEAKQEVMEFVEYMKSPQKFIDLGAKVPKGALLLGPPGIGKTLLAKAVAAEAGVPFLYMAGSEFVEVIGGLGAARVRDLFREAHKRSPCIIYIDEIDAIGKKRRGENKSSYMTSSEEEHTLNQLLVEMDGLESKTNVIMLASTNRPDVLDKALLRPGRFDRHILIDYPTLPERVEILDVYLKKLKLEKDVKFYSGRLAQLTPGMSGADLANICNEAALHAAREGKKVIDRTDFEIAVERVLAGAAKRDNTMAPTEKRTVAFHESGHVITGWFLKTTCLPLKVTIVPRTGPALGFAQYMPKDRKLLHEDDFDEDLCVMLGGRVAEQVVFNTVSTGAQDDLRRATKLAYAQIKQYGMSKTIGLISFPVDQQNPQNDDFGVKPYSKRLHRMMDEEAQQRLTNAFKRTEKLMTENRAKLNILAEQLLARETLNYDDIVQLIGPSPYPNKQKLDIIEWDDSVSTLKSSTTPPSSSESLCGTGKDTAGERPSPSQQNSHFTS</sequence>
<dbReference type="SUPFAM" id="SSF140990">
    <property type="entry name" value="FtsH protease domain-like"/>
    <property type="match status" value="1"/>
</dbReference>
<dbReference type="EMBL" id="CAJOBG010000980">
    <property type="protein sequence ID" value="CAF3880109.1"/>
    <property type="molecule type" value="Genomic_DNA"/>
</dbReference>
<dbReference type="PANTHER" id="PTHR43655">
    <property type="entry name" value="ATP-DEPENDENT PROTEASE"/>
    <property type="match status" value="1"/>
</dbReference>
<evidence type="ECO:0000256" key="17">
    <source>
        <dbReference type="ARBA" id="ARBA00023049"/>
    </source>
</evidence>
<comment type="subcellular location">
    <subcellularLocation>
        <location evidence="2">Membrane</location>
        <topology evidence="2">Multi-pass membrane protein</topology>
    </subcellularLocation>
    <subcellularLocation>
        <location evidence="3">Mitochondrion</location>
    </subcellularLocation>
</comment>
<evidence type="ECO:0000256" key="12">
    <source>
        <dbReference type="ARBA" id="ARBA00022833"/>
    </source>
</evidence>
<dbReference type="GO" id="GO:0005745">
    <property type="term" value="C:m-AAA complex"/>
    <property type="evidence" value="ECO:0007669"/>
    <property type="project" value="TreeGrafter"/>
</dbReference>
<keyword evidence="7" id="KW-0645">Protease</keyword>
<dbReference type="AlphaFoldDB" id="A0A819GD59"/>
<dbReference type="InterPro" id="IPR005936">
    <property type="entry name" value="FtsH"/>
</dbReference>
<keyword evidence="13" id="KW-0067">ATP-binding</keyword>
<dbReference type="InterPro" id="IPR003959">
    <property type="entry name" value="ATPase_AAA_core"/>
</dbReference>
<dbReference type="SUPFAM" id="SSF52540">
    <property type="entry name" value="P-loop containing nucleoside triphosphate hydrolases"/>
    <property type="match status" value="1"/>
</dbReference>
<dbReference type="InterPro" id="IPR011546">
    <property type="entry name" value="Pept_M41_FtsH_extracell"/>
</dbReference>
<evidence type="ECO:0000256" key="23">
    <source>
        <dbReference type="SAM" id="Phobius"/>
    </source>
</evidence>
<evidence type="ECO:0000256" key="16">
    <source>
        <dbReference type="ARBA" id="ARBA00022989"/>
    </source>
</evidence>
<evidence type="ECO:0000256" key="15">
    <source>
        <dbReference type="ARBA" id="ARBA00022980"/>
    </source>
</evidence>
<evidence type="ECO:0000256" key="2">
    <source>
        <dbReference type="ARBA" id="ARBA00004141"/>
    </source>
</evidence>
<dbReference type="SUPFAM" id="SSF50104">
    <property type="entry name" value="Translation proteins SH3-like domain"/>
    <property type="match status" value="1"/>
</dbReference>
<dbReference type="InterPro" id="IPR000642">
    <property type="entry name" value="Peptidase_M41"/>
</dbReference>
<evidence type="ECO:0000256" key="7">
    <source>
        <dbReference type="ARBA" id="ARBA00022670"/>
    </source>
</evidence>
<keyword evidence="12" id="KW-0862">Zinc</keyword>
<accession>A0A819GD59</accession>
<name>A0A819GD59_9BILA</name>
<dbReference type="Gene3D" id="3.40.1690.20">
    <property type="match status" value="1"/>
</dbReference>
<evidence type="ECO:0000256" key="4">
    <source>
        <dbReference type="ARBA" id="ARBA00009124"/>
    </source>
</evidence>
<dbReference type="GO" id="GO:0005840">
    <property type="term" value="C:ribosome"/>
    <property type="evidence" value="ECO:0007669"/>
    <property type="project" value="UniProtKB-KW"/>
</dbReference>
<evidence type="ECO:0000256" key="8">
    <source>
        <dbReference type="ARBA" id="ARBA00022692"/>
    </source>
</evidence>
<dbReference type="GO" id="GO:0003735">
    <property type="term" value="F:structural constituent of ribosome"/>
    <property type="evidence" value="ECO:0007669"/>
    <property type="project" value="InterPro"/>
</dbReference>
<dbReference type="FunFam" id="1.10.8.60:FF:000033">
    <property type="entry name" value="paraplegin isoform X1"/>
    <property type="match status" value="1"/>
</dbReference>
<feature type="transmembrane region" description="Helical" evidence="23">
    <location>
        <begin position="399"/>
        <end position="423"/>
    </location>
</feature>
<dbReference type="CDD" id="cd19501">
    <property type="entry name" value="RecA-like_FtsH"/>
    <property type="match status" value="1"/>
</dbReference>
<dbReference type="FunFam" id="1.20.58.760:FF:000003">
    <property type="entry name" value="AFG3-like AAA ATPase 2"/>
    <property type="match status" value="1"/>
</dbReference>
<keyword evidence="27" id="KW-1185">Reference proteome</keyword>
<dbReference type="GO" id="GO:1990904">
    <property type="term" value="C:ribonucleoprotein complex"/>
    <property type="evidence" value="ECO:0007669"/>
    <property type="project" value="UniProtKB-KW"/>
</dbReference>
<dbReference type="PANTHER" id="PTHR43655:SF8">
    <property type="entry name" value="PARAPLEGIN"/>
    <property type="match status" value="1"/>
</dbReference>